<keyword evidence="7" id="KW-1185">Reference proteome</keyword>
<gene>
    <name evidence="4" type="ORF">RCZ15_02070</name>
    <name evidence="5" type="ORF">RCZ16_14420</name>
</gene>
<feature type="signal peptide" evidence="2">
    <location>
        <begin position="1"/>
        <end position="18"/>
    </location>
</feature>
<evidence type="ECO:0000256" key="2">
    <source>
        <dbReference type="SAM" id="SignalP"/>
    </source>
</evidence>
<dbReference type="PROSITE" id="PS00695">
    <property type="entry name" value="ENT_VIR_OMP_2"/>
    <property type="match status" value="1"/>
</dbReference>
<evidence type="ECO:0000313" key="5">
    <source>
        <dbReference type="EMBL" id="GJM53125.1"/>
    </source>
</evidence>
<dbReference type="RefSeq" id="WP_264846878.1">
    <property type="nucleotide sequence ID" value="NZ_BPMA01000032.1"/>
</dbReference>
<accession>A0AAV5AUV9</accession>
<dbReference type="InterPro" id="IPR000758">
    <property type="entry name" value="Enterovir_OMP"/>
</dbReference>
<dbReference type="GO" id="GO:0044384">
    <property type="term" value="C:host outer membrane"/>
    <property type="evidence" value="ECO:0007669"/>
    <property type="project" value="InterPro"/>
</dbReference>
<dbReference type="AlphaFoldDB" id="A0AAV5AUV9"/>
<dbReference type="InterPro" id="IPR027385">
    <property type="entry name" value="Beta-barrel_OMP"/>
</dbReference>
<protein>
    <recommendedName>
        <fullName evidence="3">Outer membrane protein beta-barrel domain-containing protein</fullName>
    </recommendedName>
</protein>
<dbReference type="EMBL" id="BQKA01000005">
    <property type="protein sequence ID" value="GJM49232.1"/>
    <property type="molecule type" value="Genomic_DNA"/>
</dbReference>
<keyword evidence="1 2" id="KW-0732">Signal</keyword>
<evidence type="ECO:0000313" key="4">
    <source>
        <dbReference type="EMBL" id="GJM49232.1"/>
    </source>
</evidence>
<feature type="domain" description="Outer membrane protein beta-barrel" evidence="3">
    <location>
        <begin position="11"/>
        <end position="238"/>
    </location>
</feature>
<dbReference type="Gene3D" id="2.40.160.20">
    <property type="match status" value="1"/>
</dbReference>
<evidence type="ECO:0000313" key="6">
    <source>
        <dbReference type="Proteomes" id="UP001207736"/>
    </source>
</evidence>
<dbReference type="EMBL" id="BQKB01000027">
    <property type="protein sequence ID" value="GJM53125.1"/>
    <property type="molecule type" value="Genomic_DNA"/>
</dbReference>
<proteinExistence type="predicted"/>
<dbReference type="Proteomes" id="UP001207736">
    <property type="component" value="Unassembled WGS sequence"/>
</dbReference>
<dbReference type="Proteomes" id="UP001208692">
    <property type="component" value="Unassembled WGS sequence"/>
</dbReference>
<name>A0AAV5AUV9_9FLAO</name>
<dbReference type="InterPro" id="IPR011250">
    <property type="entry name" value="OMP/PagP_B-barrel"/>
</dbReference>
<organism evidence="4 6">
    <name type="scientific">Capnocytophaga catalasegens</name>
    <dbReference type="NCBI Taxonomy" id="1004260"/>
    <lineage>
        <taxon>Bacteria</taxon>
        <taxon>Pseudomonadati</taxon>
        <taxon>Bacteroidota</taxon>
        <taxon>Flavobacteriia</taxon>
        <taxon>Flavobacteriales</taxon>
        <taxon>Flavobacteriaceae</taxon>
        <taxon>Capnocytophaga</taxon>
    </lineage>
</organism>
<feature type="chain" id="PRO_5043629865" description="Outer membrane protein beta-barrel domain-containing protein" evidence="2">
    <location>
        <begin position="19"/>
        <end position="238"/>
    </location>
</feature>
<dbReference type="Pfam" id="PF13505">
    <property type="entry name" value="OMP_b-brl"/>
    <property type="match status" value="1"/>
</dbReference>
<dbReference type="SUPFAM" id="SSF56925">
    <property type="entry name" value="OMPA-like"/>
    <property type="match status" value="1"/>
</dbReference>
<sequence length="238" mass="26507">MKKILFLMVATCFGVANAQVKYGIKAGYNASNIVVTTPLTSAKIVLGTKSGFHAGGFVEYNVANNLFLQGEVLYNSLGTRIKYDINEIPKNFNGEPIFELDSNASALTKGKVTLNIHNITIPISLKYTFDRFSIFGGFGVNFVAGVKLKGEGTLGGKEIDLVDEFKKNTDMIEIDLDSEIKKQLTTNFSAHLGAEYMFTDNIFMDVRYNFGISSINKNYTDFARVRQRYFQVGVGYRF</sequence>
<evidence type="ECO:0000313" key="7">
    <source>
        <dbReference type="Proteomes" id="UP001208692"/>
    </source>
</evidence>
<comment type="caution">
    <text evidence="4">The sequence shown here is derived from an EMBL/GenBank/DDBJ whole genome shotgun (WGS) entry which is preliminary data.</text>
</comment>
<reference evidence="4 7" key="1">
    <citation type="submission" date="2021-11" db="EMBL/GenBank/DDBJ databases">
        <title>Draft genome sequence of Capnocytophaga sp. strain KC07075 isolated from cat oral cavity.</title>
        <authorList>
            <person name="Suzuki M."/>
            <person name="Imaoka K."/>
            <person name="Kimura M."/>
            <person name="Morikawa S."/>
            <person name="Maeda K."/>
        </authorList>
    </citation>
    <scope>NUCLEOTIDE SEQUENCE</scope>
    <source>
        <strain evidence="4">KC07075</strain>
        <strain evidence="5 7">KC07079</strain>
    </source>
</reference>
<evidence type="ECO:0000259" key="3">
    <source>
        <dbReference type="Pfam" id="PF13505"/>
    </source>
</evidence>
<evidence type="ECO:0000256" key="1">
    <source>
        <dbReference type="ARBA" id="ARBA00022729"/>
    </source>
</evidence>